<proteinExistence type="predicted"/>
<evidence type="ECO:0008006" key="3">
    <source>
        <dbReference type="Google" id="ProtNLM"/>
    </source>
</evidence>
<sequence length="488" mass="56404">MACDSYLERLPVDILLTILACFADIECLDNLLQASPFAYRVFETHGVQVFDALLSNGTIHPFTVSLIRLVAHIRASSLPPHVNDLPTLCHCISRETTEYPYDPPRWSHPPCPLPPVPATIHRSILASHRAIIRLTVKCLEFHLLLFKELRPDRLADKSFEWDNIYYGDEDDRDCCYIGAWEQDPERKPFPTRDTGPPTWVEEQRVIRACWRIELWKNLRAAVDAGHIRWPNVDSPKERRRHQNYMADPICFYDPCITLRSASWTECPDHYSELVERWPGQDYIDPPRVGVDLDEDDNEAELIKTVQAYVTENKPTVLKDFARTKRSWQAPAITEPASTEWMPPGWTRTLWFFWEVTGDRGTHDYPNMTPLRGVTFEPFRRLGFAIWDESRMAAAGFLSDSDKDANRSSHLMAWKSILGQEVLDDVAAELIIEKEHHPNDDSDSETSYVGDERVVPRWARPCGYVSHVPCAHPLLRRKHRQPPKEPLSY</sequence>
<evidence type="ECO:0000313" key="2">
    <source>
        <dbReference type="Proteomes" id="UP001390339"/>
    </source>
</evidence>
<gene>
    <name evidence="1" type="ORF">PGQ11_001467</name>
</gene>
<organism evidence="1 2">
    <name type="scientific">Apiospora arundinis</name>
    <dbReference type="NCBI Taxonomy" id="335852"/>
    <lineage>
        <taxon>Eukaryota</taxon>
        <taxon>Fungi</taxon>
        <taxon>Dikarya</taxon>
        <taxon>Ascomycota</taxon>
        <taxon>Pezizomycotina</taxon>
        <taxon>Sordariomycetes</taxon>
        <taxon>Xylariomycetidae</taxon>
        <taxon>Amphisphaeriales</taxon>
        <taxon>Apiosporaceae</taxon>
        <taxon>Apiospora</taxon>
    </lineage>
</organism>
<accession>A0ABR2JNV3</accession>
<dbReference type="EMBL" id="JAPCWZ010000001">
    <property type="protein sequence ID" value="KAK8880173.1"/>
    <property type="molecule type" value="Genomic_DNA"/>
</dbReference>
<protein>
    <recommendedName>
        <fullName evidence="3">F-box domain-containing protein</fullName>
    </recommendedName>
</protein>
<evidence type="ECO:0000313" key="1">
    <source>
        <dbReference type="EMBL" id="KAK8880173.1"/>
    </source>
</evidence>
<comment type="caution">
    <text evidence="1">The sequence shown here is derived from an EMBL/GenBank/DDBJ whole genome shotgun (WGS) entry which is preliminary data.</text>
</comment>
<dbReference type="Proteomes" id="UP001390339">
    <property type="component" value="Unassembled WGS sequence"/>
</dbReference>
<name>A0ABR2JNV3_9PEZI</name>
<reference evidence="1 2" key="1">
    <citation type="journal article" date="2024" name="IMA Fungus">
        <title>Apiospora arundinis, a panoply of carbohydrate-active enzymes and secondary metabolites.</title>
        <authorList>
            <person name="Sorensen T."/>
            <person name="Petersen C."/>
            <person name="Muurmann A.T."/>
            <person name="Christiansen J.V."/>
            <person name="Brundto M.L."/>
            <person name="Overgaard C.K."/>
            <person name="Boysen A.T."/>
            <person name="Wollenberg R.D."/>
            <person name="Larsen T.O."/>
            <person name="Sorensen J.L."/>
            <person name="Nielsen K.L."/>
            <person name="Sondergaard T.E."/>
        </authorList>
    </citation>
    <scope>NUCLEOTIDE SEQUENCE [LARGE SCALE GENOMIC DNA]</scope>
    <source>
        <strain evidence="1 2">AAU 773</strain>
    </source>
</reference>
<keyword evidence="2" id="KW-1185">Reference proteome</keyword>